<reference evidence="2" key="2">
    <citation type="journal article" date="2015" name="Fish Shellfish Immunol.">
        <title>Early steps in the European eel (Anguilla anguilla)-Vibrio vulnificus interaction in the gills: Role of the RtxA13 toxin.</title>
        <authorList>
            <person name="Callol A."/>
            <person name="Pajuelo D."/>
            <person name="Ebbesson L."/>
            <person name="Teles M."/>
            <person name="MacKenzie S."/>
            <person name="Amaro C."/>
        </authorList>
    </citation>
    <scope>NUCLEOTIDE SEQUENCE</scope>
</reference>
<protein>
    <submittedName>
        <fullName evidence="2">Uncharacterized protein</fullName>
    </submittedName>
</protein>
<dbReference type="AlphaFoldDB" id="A0A0E9VPB5"/>
<sequence length="45" mass="5101">METGTIRSTLSWSTHPNQERKSPARWSMQVSRKAKRSSGTPPCLK</sequence>
<feature type="compositionally biased region" description="Polar residues" evidence="1">
    <location>
        <begin position="1"/>
        <end position="16"/>
    </location>
</feature>
<evidence type="ECO:0000256" key="1">
    <source>
        <dbReference type="SAM" id="MobiDB-lite"/>
    </source>
</evidence>
<reference evidence="2" key="1">
    <citation type="submission" date="2014-11" db="EMBL/GenBank/DDBJ databases">
        <authorList>
            <person name="Amaro Gonzalez C."/>
        </authorList>
    </citation>
    <scope>NUCLEOTIDE SEQUENCE</scope>
</reference>
<feature type="region of interest" description="Disordered" evidence="1">
    <location>
        <begin position="1"/>
        <end position="45"/>
    </location>
</feature>
<accession>A0A0E9VPB5</accession>
<proteinExistence type="predicted"/>
<evidence type="ECO:0000313" key="2">
    <source>
        <dbReference type="EMBL" id="JAH79861.1"/>
    </source>
</evidence>
<organism evidence="2">
    <name type="scientific">Anguilla anguilla</name>
    <name type="common">European freshwater eel</name>
    <name type="synonym">Muraena anguilla</name>
    <dbReference type="NCBI Taxonomy" id="7936"/>
    <lineage>
        <taxon>Eukaryota</taxon>
        <taxon>Metazoa</taxon>
        <taxon>Chordata</taxon>
        <taxon>Craniata</taxon>
        <taxon>Vertebrata</taxon>
        <taxon>Euteleostomi</taxon>
        <taxon>Actinopterygii</taxon>
        <taxon>Neopterygii</taxon>
        <taxon>Teleostei</taxon>
        <taxon>Anguilliformes</taxon>
        <taxon>Anguillidae</taxon>
        <taxon>Anguilla</taxon>
    </lineage>
</organism>
<name>A0A0E9VPB5_ANGAN</name>
<dbReference type="EMBL" id="GBXM01028716">
    <property type="protein sequence ID" value="JAH79861.1"/>
    <property type="molecule type" value="Transcribed_RNA"/>
</dbReference>